<gene>
    <name evidence="1" type="ORF">DPMN_058414</name>
</gene>
<dbReference type="EMBL" id="JAIWYP010000013">
    <property type="protein sequence ID" value="KAH3715702.1"/>
    <property type="molecule type" value="Genomic_DNA"/>
</dbReference>
<dbReference type="Proteomes" id="UP000828390">
    <property type="component" value="Unassembled WGS sequence"/>
</dbReference>
<reference evidence="1" key="2">
    <citation type="submission" date="2020-11" db="EMBL/GenBank/DDBJ databases">
        <authorList>
            <person name="McCartney M.A."/>
            <person name="Auch B."/>
            <person name="Kono T."/>
            <person name="Mallez S."/>
            <person name="Becker A."/>
            <person name="Gohl D.M."/>
            <person name="Silverstein K.A.T."/>
            <person name="Koren S."/>
            <person name="Bechman K.B."/>
            <person name="Herman A."/>
            <person name="Abrahante J.E."/>
            <person name="Garbe J."/>
        </authorList>
    </citation>
    <scope>NUCLEOTIDE SEQUENCE</scope>
    <source>
        <strain evidence="1">Duluth1</strain>
        <tissue evidence="1">Whole animal</tissue>
    </source>
</reference>
<evidence type="ECO:0000313" key="2">
    <source>
        <dbReference type="Proteomes" id="UP000828390"/>
    </source>
</evidence>
<dbReference type="AlphaFoldDB" id="A0A9D4C225"/>
<comment type="caution">
    <text evidence="1">The sequence shown here is derived from an EMBL/GenBank/DDBJ whole genome shotgun (WGS) entry which is preliminary data.</text>
</comment>
<protein>
    <submittedName>
        <fullName evidence="1">Uncharacterized protein</fullName>
    </submittedName>
</protein>
<sequence length="91" mass="9991">MTREDVKPLDAAADAMDSPALLYVALAKLKTVVTIQTIQKMYDGNPLDAAADAMDSPALLYVALAKLKTVVTIQTIHKMYVLKTRRTTRIV</sequence>
<keyword evidence="2" id="KW-1185">Reference proteome</keyword>
<reference evidence="1" key="1">
    <citation type="journal article" date="2019" name="bioRxiv">
        <title>The Genome of the Zebra Mussel, Dreissena polymorpha: A Resource for Invasive Species Research.</title>
        <authorList>
            <person name="McCartney M.A."/>
            <person name="Auch B."/>
            <person name="Kono T."/>
            <person name="Mallez S."/>
            <person name="Zhang Y."/>
            <person name="Obille A."/>
            <person name="Becker A."/>
            <person name="Abrahante J.E."/>
            <person name="Garbe J."/>
            <person name="Badalamenti J.P."/>
            <person name="Herman A."/>
            <person name="Mangelson H."/>
            <person name="Liachko I."/>
            <person name="Sullivan S."/>
            <person name="Sone E.D."/>
            <person name="Koren S."/>
            <person name="Silverstein K.A.T."/>
            <person name="Beckman K.B."/>
            <person name="Gohl D.M."/>
        </authorList>
    </citation>
    <scope>NUCLEOTIDE SEQUENCE</scope>
    <source>
        <strain evidence="1">Duluth1</strain>
        <tissue evidence="1">Whole animal</tissue>
    </source>
</reference>
<name>A0A9D4C225_DREPO</name>
<organism evidence="1 2">
    <name type="scientific">Dreissena polymorpha</name>
    <name type="common">Zebra mussel</name>
    <name type="synonym">Mytilus polymorpha</name>
    <dbReference type="NCBI Taxonomy" id="45954"/>
    <lineage>
        <taxon>Eukaryota</taxon>
        <taxon>Metazoa</taxon>
        <taxon>Spiralia</taxon>
        <taxon>Lophotrochozoa</taxon>
        <taxon>Mollusca</taxon>
        <taxon>Bivalvia</taxon>
        <taxon>Autobranchia</taxon>
        <taxon>Heteroconchia</taxon>
        <taxon>Euheterodonta</taxon>
        <taxon>Imparidentia</taxon>
        <taxon>Neoheterodontei</taxon>
        <taxon>Myida</taxon>
        <taxon>Dreissenoidea</taxon>
        <taxon>Dreissenidae</taxon>
        <taxon>Dreissena</taxon>
    </lineage>
</organism>
<evidence type="ECO:0000313" key="1">
    <source>
        <dbReference type="EMBL" id="KAH3715702.1"/>
    </source>
</evidence>
<accession>A0A9D4C225</accession>
<proteinExistence type="predicted"/>